<sequence>MTGCVVVGRCWVVEDVTVGDDLVWVGWTLIRPVVSPVELGTSLPALLTTISQCIQDDLPRPEWADWTIDRAVLEGARRGAAPDSTVMAVALPSFEVDALLSQLRIPRDSSLDLMRRREAAHGEPVGFEVVGIESDLALHSWHCHGYADQALAELSLTLNERGLLANAEDAQAVRDWMLQLPSDQTPKEIPWTFIALIPDWTALTVRRSRGLVPAIAHRGKVGCSVARHGAQFQPYSNPVPARHVFHAEHPRGALCPH</sequence>
<evidence type="ECO:0000313" key="1">
    <source>
        <dbReference type="EMBL" id="SPD86853.1"/>
    </source>
</evidence>
<proteinExistence type="predicted"/>
<evidence type="ECO:0000313" key="2">
    <source>
        <dbReference type="Proteomes" id="UP000238164"/>
    </source>
</evidence>
<dbReference type="AlphaFoldDB" id="A0A2N9JGY6"/>
<dbReference type="EMBL" id="LT985188">
    <property type="protein sequence ID" value="SPD86853.1"/>
    <property type="molecule type" value="Genomic_DNA"/>
</dbReference>
<keyword evidence="2" id="KW-1185">Reference proteome</keyword>
<accession>A0A2N9JGY6</accession>
<dbReference type="KEGG" id="mgg:MPLG2_1823"/>
<name>A0A2N9JGY6_9ACTN</name>
<dbReference type="Proteomes" id="UP000238164">
    <property type="component" value="Chromosome 1"/>
</dbReference>
<gene>
    <name evidence="1" type="ORF">MPLG2_1823</name>
</gene>
<organism evidence="1 2">
    <name type="scientific">Micropruina glycogenica</name>
    <dbReference type="NCBI Taxonomy" id="75385"/>
    <lineage>
        <taxon>Bacteria</taxon>
        <taxon>Bacillati</taxon>
        <taxon>Actinomycetota</taxon>
        <taxon>Actinomycetes</taxon>
        <taxon>Propionibacteriales</taxon>
        <taxon>Nocardioidaceae</taxon>
        <taxon>Micropruina</taxon>
    </lineage>
</organism>
<protein>
    <submittedName>
        <fullName evidence="1">Uncharacterized protein</fullName>
    </submittedName>
</protein>
<reference evidence="1 2" key="1">
    <citation type="submission" date="2018-02" db="EMBL/GenBank/DDBJ databases">
        <authorList>
            <person name="Cohen D.B."/>
            <person name="Kent A.D."/>
        </authorList>
    </citation>
    <scope>NUCLEOTIDE SEQUENCE [LARGE SCALE GENOMIC DNA]</scope>
    <source>
        <strain evidence="1">1</strain>
    </source>
</reference>